<reference evidence="2" key="1">
    <citation type="submission" date="2006-10" db="EMBL/GenBank/DDBJ databases">
        <title>Complete sequence of Solibacter usitatus Ellin6076.</title>
        <authorList>
            <consortium name="US DOE Joint Genome Institute"/>
            <person name="Copeland A."/>
            <person name="Lucas S."/>
            <person name="Lapidus A."/>
            <person name="Barry K."/>
            <person name="Detter J.C."/>
            <person name="Glavina del Rio T."/>
            <person name="Hammon N."/>
            <person name="Israni S."/>
            <person name="Dalin E."/>
            <person name="Tice H."/>
            <person name="Pitluck S."/>
            <person name="Thompson L.S."/>
            <person name="Brettin T."/>
            <person name="Bruce D."/>
            <person name="Han C."/>
            <person name="Tapia R."/>
            <person name="Gilna P."/>
            <person name="Schmutz J."/>
            <person name="Larimer F."/>
            <person name="Land M."/>
            <person name="Hauser L."/>
            <person name="Kyrpides N."/>
            <person name="Mikhailova N."/>
            <person name="Janssen P.H."/>
            <person name="Kuske C.R."/>
            <person name="Richardson P."/>
        </authorList>
    </citation>
    <scope>NUCLEOTIDE SEQUENCE</scope>
    <source>
        <strain evidence="2">Ellin6076</strain>
    </source>
</reference>
<gene>
    <name evidence="2" type="ordered locus">Acid_0731</name>
</gene>
<feature type="transmembrane region" description="Helical" evidence="1">
    <location>
        <begin position="106"/>
        <end position="123"/>
    </location>
</feature>
<dbReference type="EMBL" id="CP000473">
    <property type="protein sequence ID" value="ABJ81730.1"/>
    <property type="molecule type" value="Genomic_DNA"/>
</dbReference>
<dbReference type="KEGG" id="sus:Acid_0731"/>
<evidence type="ECO:0000313" key="2">
    <source>
        <dbReference type="EMBL" id="ABJ81730.1"/>
    </source>
</evidence>
<keyword evidence="1" id="KW-0812">Transmembrane</keyword>
<dbReference type="STRING" id="234267.Acid_0731"/>
<evidence type="ECO:0000256" key="1">
    <source>
        <dbReference type="SAM" id="Phobius"/>
    </source>
</evidence>
<feature type="transmembrane region" description="Helical" evidence="1">
    <location>
        <begin position="76"/>
        <end position="94"/>
    </location>
</feature>
<sequence precursor="true">MEVVKALMRFLSYVYHGLLCLILLAMSGLAMAAGSQSLNLQMLPAWASGSTLILFGCALLGLIIVILAIKGVMRPLFFLWSLVVLIFLVKGYFLSSYHFAPDGVNTALYLLGGSVIAVIGAWFRMTADLSKRRS</sequence>
<keyword evidence="1" id="KW-1133">Transmembrane helix</keyword>
<name>Q02B36_SOLUE</name>
<feature type="transmembrane region" description="Helical" evidence="1">
    <location>
        <begin position="12"/>
        <end position="33"/>
    </location>
</feature>
<organism evidence="2">
    <name type="scientific">Solibacter usitatus (strain Ellin6076)</name>
    <dbReference type="NCBI Taxonomy" id="234267"/>
    <lineage>
        <taxon>Bacteria</taxon>
        <taxon>Pseudomonadati</taxon>
        <taxon>Acidobacteriota</taxon>
        <taxon>Terriglobia</taxon>
        <taxon>Bryobacterales</taxon>
        <taxon>Solibacteraceae</taxon>
        <taxon>Candidatus Solibacter</taxon>
    </lineage>
</organism>
<feature type="transmembrane region" description="Helical" evidence="1">
    <location>
        <begin position="45"/>
        <end position="69"/>
    </location>
</feature>
<dbReference type="AlphaFoldDB" id="Q02B36"/>
<protein>
    <submittedName>
        <fullName evidence="2">Uncharacterized protein</fullName>
    </submittedName>
</protein>
<keyword evidence="1" id="KW-0472">Membrane</keyword>
<dbReference type="InParanoid" id="Q02B36"/>
<accession>Q02B36</accession>
<proteinExistence type="predicted"/>
<dbReference type="HOGENOM" id="CLU_1894806_0_0_0"/>